<dbReference type="GO" id="GO:0016787">
    <property type="term" value="F:hydrolase activity"/>
    <property type="evidence" value="ECO:0007669"/>
    <property type="project" value="UniProtKB-KW"/>
</dbReference>
<keyword evidence="8" id="KW-0547">Nucleotide-binding</keyword>
<comment type="subunit">
    <text evidence="6">Homotetramer. Forms an RuvA(8)-RuvB(12)-Holliday junction (HJ) complex. HJ DNA is sandwiched between 2 RuvA tetramers; dsDNA enters through RuvA and exits via RuvB. An RuvB hexamer assembles on each DNA strand where it exits the tetramer. Each RuvB hexamer is contacted by two RuvA subunits (via domain III) on 2 adjacent RuvB subunits; this complex drives branch migration. In the full resolvosome a probable DNA-RuvA(4)-RuvB(12)-RuvC(2) complex forms which resolves the HJ.</text>
</comment>
<dbReference type="InterPro" id="IPR013849">
    <property type="entry name" value="DNA_helicase_Holl-junc_RuvA_I"/>
</dbReference>
<dbReference type="SUPFAM" id="SSF47781">
    <property type="entry name" value="RuvA domain 2-like"/>
    <property type="match status" value="1"/>
</dbReference>
<evidence type="ECO:0000313" key="9">
    <source>
        <dbReference type="Proteomes" id="UP000033358"/>
    </source>
</evidence>
<organism evidence="8 9">
    <name type="scientific">Candidatus Arcanibacter lacustris</name>
    <dbReference type="NCBI Taxonomy" id="1607817"/>
    <lineage>
        <taxon>Bacteria</taxon>
        <taxon>Pseudomonadati</taxon>
        <taxon>Pseudomonadota</taxon>
        <taxon>Alphaproteobacteria</taxon>
        <taxon>Rickettsiales</taxon>
        <taxon>Candidatus Arcanibacter</taxon>
    </lineage>
</organism>
<dbReference type="InterPro" id="IPR010994">
    <property type="entry name" value="RuvA_2-like"/>
</dbReference>
<dbReference type="NCBIfam" id="TIGR00084">
    <property type="entry name" value="ruvA"/>
    <property type="match status" value="1"/>
</dbReference>
<evidence type="ECO:0000256" key="5">
    <source>
        <dbReference type="ARBA" id="ARBA00023204"/>
    </source>
</evidence>
<dbReference type="GO" id="GO:0005524">
    <property type="term" value="F:ATP binding"/>
    <property type="evidence" value="ECO:0007669"/>
    <property type="project" value="InterPro"/>
</dbReference>
<feature type="region of interest" description="Domain I" evidence="6">
    <location>
        <begin position="1"/>
        <end position="64"/>
    </location>
</feature>
<comment type="subcellular location">
    <subcellularLocation>
        <location evidence="6">Cytoplasm</location>
    </subcellularLocation>
</comment>
<feature type="region of interest" description="Domain III" evidence="6">
    <location>
        <begin position="148"/>
        <end position="199"/>
    </location>
</feature>
<dbReference type="Gene3D" id="1.10.150.20">
    <property type="entry name" value="5' to 3' exonuclease, C-terminal subdomain"/>
    <property type="match status" value="1"/>
</dbReference>
<dbReference type="EMBL" id="JYHA01000127">
    <property type="protein sequence ID" value="KKB96136.1"/>
    <property type="molecule type" value="Genomic_DNA"/>
</dbReference>
<accession>A0A0F5MN34</accession>
<dbReference type="SUPFAM" id="SSF46929">
    <property type="entry name" value="DNA helicase RuvA subunit, C-terminal domain"/>
    <property type="match status" value="1"/>
</dbReference>
<dbReference type="Pfam" id="PF14520">
    <property type="entry name" value="HHH_5"/>
    <property type="match status" value="1"/>
</dbReference>
<dbReference type="CDD" id="cd14332">
    <property type="entry name" value="UBA_RuvA_C"/>
    <property type="match status" value="1"/>
</dbReference>
<dbReference type="Gene3D" id="2.40.50.140">
    <property type="entry name" value="Nucleic acid-binding proteins"/>
    <property type="match status" value="1"/>
</dbReference>
<dbReference type="InterPro" id="IPR011114">
    <property type="entry name" value="RuvA_C"/>
</dbReference>
<dbReference type="SMART" id="SM00278">
    <property type="entry name" value="HhH1"/>
    <property type="match status" value="2"/>
</dbReference>
<dbReference type="Gene3D" id="1.10.8.10">
    <property type="entry name" value="DNA helicase RuvA subunit, C-terminal domain"/>
    <property type="match status" value="1"/>
</dbReference>
<evidence type="ECO:0000256" key="4">
    <source>
        <dbReference type="ARBA" id="ARBA00023172"/>
    </source>
</evidence>
<dbReference type="SUPFAM" id="SSF50249">
    <property type="entry name" value="Nucleic acid-binding proteins"/>
    <property type="match status" value="1"/>
</dbReference>
<dbReference type="InterPro" id="IPR012340">
    <property type="entry name" value="NA-bd_OB-fold"/>
</dbReference>
<comment type="domain">
    <text evidence="6">Has three domains with a flexible linker between the domains II and III and assumes an 'L' shape. Domain III is highly mobile and contacts RuvB.</text>
</comment>
<dbReference type="Pfam" id="PF07499">
    <property type="entry name" value="RuvA_C"/>
    <property type="match status" value="1"/>
</dbReference>
<dbReference type="GO" id="GO:0009378">
    <property type="term" value="F:four-way junction helicase activity"/>
    <property type="evidence" value="ECO:0007669"/>
    <property type="project" value="InterPro"/>
</dbReference>
<feature type="domain" description="Helix-hairpin-helix DNA-binding motif class 1" evidence="7">
    <location>
        <begin position="73"/>
        <end position="92"/>
    </location>
</feature>
<dbReference type="InterPro" id="IPR000085">
    <property type="entry name" value="RuvA"/>
</dbReference>
<dbReference type="GO" id="GO:0000400">
    <property type="term" value="F:four-way junction DNA binding"/>
    <property type="evidence" value="ECO:0007669"/>
    <property type="project" value="UniProtKB-UniRule"/>
</dbReference>
<keyword evidence="3 6" id="KW-0238">DNA-binding</keyword>
<dbReference type="InterPro" id="IPR036267">
    <property type="entry name" value="RuvA_C_sf"/>
</dbReference>
<dbReference type="GO" id="GO:0006310">
    <property type="term" value="P:DNA recombination"/>
    <property type="evidence" value="ECO:0007669"/>
    <property type="project" value="UniProtKB-UniRule"/>
</dbReference>
<keyword evidence="8" id="KW-0378">Hydrolase</keyword>
<dbReference type="GO" id="GO:0005737">
    <property type="term" value="C:cytoplasm"/>
    <property type="evidence" value="ECO:0007669"/>
    <property type="project" value="UniProtKB-SubCell"/>
</dbReference>
<evidence type="ECO:0000313" key="8">
    <source>
        <dbReference type="EMBL" id="KKB96136.1"/>
    </source>
</evidence>
<evidence type="ECO:0000256" key="2">
    <source>
        <dbReference type="ARBA" id="ARBA00022763"/>
    </source>
</evidence>
<comment type="function">
    <text evidence="6">The RuvA-RuvB-RuvC complex processes Holliday junction (HJ) DNA during genetic recombination and DNA repair, while the RuvA-RuvB complex plays an important role in the rescue of blocked DNA replication forks via replication fork reversal (RFR). RuvA specifically binds to HJ cruciform DNA, conferring on it an open structure. The RuvB hexamer acts as an ATP-dependent pump, pulling dsDNA into and through the RuvAB complex. HJ branch migration allows RuvC to scan DNA until it finds its consensus sequence, where it cleaves and resolves the cruciform DNA.</text>
</comment>
<dbReference type="Pfam" id="PF01330">
    <property type="entry name" value="RuvA_N"/>
    <property type="match status" value="1"/>
</dbReference>
<keyword evidence="4 6" id="KW-0233">DNA recombination</keyword>
<comment type="similarity">
    <text evidence="6">Belongs to the RuvA family.</text>
</comment>
<keyword evidence="2 6" id="KW-0227">DNA damage</keyword>
<gene>
    <name evidence="6 8" type="primary">ruvA</name>
    <name evidence="8" type="ORF">SZ25_00761</name>
</gene>
<name>A0A0F5MN34_9RICK</name>
<dbReference type="HAMAP" id="MF_00031">
    <property type="entry name" value="DNA_HJ_migration_RuvA"/>
    <property type="match status" value="1"/>
</dbReference>
<evidence type="ECO:0000256" key="3">
    <source>
        <dbReference type="ARBA" id="ARBA00023125"/>
    </source>
</evidence>
<sequence>MIGKLKGLIDSIFKDHLIIDVGGVGYIVSCSSRTLHILPNIGEAVSLLIETHVREDSISLFGFMDQEEREWFRSLITVKGVGSKLALTILSHLSPSMVASSISIKDKNAFKQISGVGPKLADRIFTELKDKGGNFTSSPKVLNVSNNKTNEIMDDAISALLNLGYNGSESHMVVNNIIQKNQDVTLSELIKLSLKELAK</sequence>
<keyword evidence="1 6" id="KW-0963">Cytoplasm</keyword>
<keyword evidence="5 6" id="KW-0234">DNA repair</keyword>
<dbReference type="PATRIC" id="fig|1607817.3.peg.761"/>
<comment type="caution">
    <text evidence="8">The sequence shown here is derived from an EMBL/GenBank/DDBJ whole genome shotgun (WGS) entry which is preliminary data.</text>
</comment>
<dbReference type="AlphaFoldDB" id="A0A0F5MN34"/>
<dbReference type="GO" id="GO:0009379">
    <property type="term" value="C:Holliday junction helicase complex"/>
    <property type="evidence" value="ECO:0007669"/>
    <property type="project" value="InterPro"/>
</dbReference>
<comment type="caution">
    <text evidence="6">Lacks conserved residue(s) required for the propagation of feature annotation.</text>
</comment>
<dbReference type="GO" id="GO:0006281">
    <property type="term" value="P:DNA repair"/>
    <property type="evidence" value="ECO:0007669"/>
    <property type="project" value="UniProtKB-UniRule"/>
</dbReference>
<evidence type="ECO:0000256" key="6">
    <source>
        <dbReference type="HAMAP-Rule" id="MF_00031"/>
    </source>
</evidence>
<reference evidence="8 9" key="1">
    <citation type="submission" date="2015-02" db="EMBL/GenBank/DDBJ databases">
        <title>Single cell genomics of a rare environmental alphaproteobacterium provides unique insights into Rickettsiaceae evolution.</title>
        <authorList>
            <person name="Martijn J."/>
            <person name="Schulz F."/>
            <person name="Zaremba-Niedzwiedzka K."/>
            <person name="Viklund J."/>
            <person name="Stepanauskas R."/>
            <person name="Andersson S.G.E."/>
            <person name="Horn M."/>
            <person name="Guy L."/>
            <person name="Ettema T.J.G."/>
        </authorList>
    </citation>
    <scope>NUCLEOTIDE SEQUENCE [LARGE SCALE GENOMIC DNA]</scope>
    <source>
        <strain evidence="8 9">SCGC AAA041-L04</strain>
    </source>
</reference>
<keyword evidence="8" id="KW-0067">ATP-binding</keyword>
<evidence type="ECO:0000256" key="1">
    <source>
        <dbReference type="ARBA" id="ARBA00022490"/>
    </source>
</evidence>
<keyword evidence="9" id="KW-1185">Reference proteome</keyword>
<protein>
    <recommendedName>
        <fullName evidence="6">Holliday junction branch migration complex subunit RuvA</fullName>
    </recommendedName>
</protein>
<dbReference type="InterPro" id="IPR003583">
    <property type="entry name" value="Hlx-hairpin-Hlx_DNA-bd_motif"/>
</dbReference>
<proteinExistence type="inferred from homology"/>
<dbReference type="GO" id="GO:0048476">
    <property type="term" value="C:Holliday junction resolvase complex"/>
    <property type="evidence" value="ECO:0007669"/>
    <property type="project" value="UniProtKB-UniRule"/>
</dbReference>
<evidence type="ECO:0000259" key="7">
    <source>
        <dbReference type="SMART" id="SM00278"/>
    </source>
</evidence>
<dbReference type="Proteomes" id="UP000033358">
    <property type="component" value="Unassembled WGS sequence"/>
</dbReference>
<feature type="domain" description="Helix-hairpin-helix DNA-binding motif class 1" evidence="7">
    <location>
        <begin position="108"/>
        <end position="127"/>
    </location>
</feature>
<keyword evidence="8" id="KW-0347">Helicase</keyword>